<gene>
    <name evidence="4" type="ORF">V6255_18905</name>
</gene>
<keyword evidence="2" id="KW-0342">GTP-binding</keyword>
<dbReference type="InterPro" id="IPR000897">
    <property type="entry name" value="SRP54_GTPase_dom"/>
</dbReference>
<feature type="non-terminal residue" evidence="4">
    <location>
        <position position="1"/>
    </location>
</feature>
<accession>A0ABU9HGY2</accession>
<dbReference type="Gene3D" id="3.40.50.300">
    <property type="entry name" value="P-loop containing nucleotide triphosphate hydrolases"/>
    <property type="match status" value="1"/>
</dbReference>
<evidence type="ECO:0000313" key="4">
    <source>
        <dbReference type="EMBL" id="MEL0661167.1"/>
    </source>
</evidence>
<dbReference type="PANTHER" id="PTHR11564:SF5">
    <property type="entry name" value="SIGNAL RECOGNITION PARTICLE SUBUNIT SRP54"/>
    <property type="match status" value="1"/>
</dbReference>
<comment type="caution">
    <text evidence="4">The sequence shown here is derived from an EMBL/GenBank/DDBJ whole genome shotgun (WGS) entry which is preliminary data.</text>
</comment>
<dbReference type="Pfam" id="PF00448">
    <property type="entry name" value="SRP54"/>
    <property type="match status" value="1"/>
</dbReference>
<dbReference type="PANTHER" id="PTHR11564">
    <property type="entry name" value="SIGNAL RECOGNITION PARTICLE 54K PROTEIN SRP54"/>
    <property type="match status" value="1"/>
</dbReference>
<proteinExistence type="predicted"/>
<dbReference type="Proteomes" id="UP001366060">
    <property type="component" value="Unassembled WGS sequence"/>
</dbReference>
<protein>
    <submittedName>
        <fullName evidence="4">Signal recognition particle protein</fullName>
    </submittedName>
</protein>
<organism evidence="4 5">
    <name type="scientific">Psychromonas arctica</name>
    <dbReference type="NCBI Taxonomy" id="168275"/>
    <lineage>
        <taxon>Bacteria</taxon>
        <taxon>Pseudomonadati</taxon>
        <taxon>Pseudomonadota</taxon>
        <taxon>Gammaproteobacteria</taxon>
        <taxon>Alteromonadales</taxon>
        <taxon>Psychromonadaceae</taxon>
        <taxon>Psychromonas</taxon>
    </lineage>
</organism>
<dbReference type="InterPro" id="IPR022941">
    <property type="entry name" value="SRP54"/>
</dbReference>
<name>A0ABU9HGY2_9GAMM</name>
<keyword evidence="5" id="KW-1185">Reference proteome</keyword>
<evidence type="ECO:0000259" key="3">
    <source>
        <dbReference type="Pfam" id="PF00448"/>
    </source>
</evidence>
<feature type="domain" description="SRP54-type proteins GTP-binding" evidence="3">
    <location>
        <begin position="1"/>
        <end position="69"/>
    </location>
</feature>
<evidence type="ECO:0000256" key="2">
    <source>
        <dbReference type="ARBA" id="ARBA00023134"/>
    </source>
</evidence>
<dbReference type="InterPro" id="IPR027417">
    <property type="entry name" value="P-loop_NTPase"/>
</dbReference>
<evidence type="ECO:0000313" key="5">
    <source>
        <dbReference type="Proteomes" id="UP001366060"/>
    </source>
</evidence>
<evidence type="ECO:0000256" key="1">
    <source>
        <dbReference type="ARBA" id="ARBA00022741"/>
    </source>
</evidence>
<dbReference type="EMBL" id="JBAKBA010000396">
    <property type="protein sequence ID" value="MEL0661167.1"/>
    <property type="molecule type" value="Genomic_DNA"/>
</dbReference>
<reference evidence="4 5" key="1">
    <citation type="submission" date="2024-02" db="EMBL/GenBank/DDBJ databases">
        <title>Bacteria isolated from the canopy kelp, Nereocystis luetkeana.</title>
        <authorList>
            <person name="Pfister C.A."/>
            <person name="Younker I.T."/>
            <person name="Light S.H."/>
        </authorList>
    </citation>
    <scope>NUCLEOTIDE SEQUENCE [LARGE SCALE GENOMIC DNA]</scope>
    <source>
        <strain evidence="4 5">TI.2.07</strain>
    </source>
</reference>
<feature type="non-terminal residue" evidence="4">
    <location>
        <position position="70"/>
    </location>
</feature>
<sequence>TTSVDKLSLLFKNKVKKSVLVGSADIYRAAAIKQLETLAAEVAVEFFPSDISQKPIDIANAAITHAKKKF</sequence>
<dbReference type="SUPFAM" id="SSF52540">
    <property type="entry name" value="P-loop containing nucleoside triphosphate hydrolases"/>
    <property type="match status" value="1"/>
</dbReference>
<keyword evidence="1" id="KW-0547">Nucleotide-binding</keyword>